<proteinExistence type="predicted"/>
<feature type="compositionally biased region" description="Low complexity" evidence="1">
    <location>
        <begin position="203"/>
        <end position="235"/>
    </location>
</feature>
<feature type="transmembrane region" description="Helical" evidence="2">
    <location>
        <begin position="248"/>
        <end position="270"/>
    </location>
</feature>
<protein>
    <submittedName>
        <fullName evidence="3">Uncharacterized protein</fullName>
    </submittedName>
</protein>
<keyword evidence="2" id="KW-1133">Transmembrane helix</keyword>
<evidence type="ECO:0000313" key="3">
    <source>
        <dbReference type="EMBL" id="KAK2074871.1"/>
    </source>
</evidence>
<feature type="region of interest" description="Disordered" evidence="1">
    <location>
        <begin position="203"/>
        <end position="244"/>
    </location>
</feature>
<dbReference type="AlphaFoldDB" id="A0AAD9IBP0"/>
<reference evidence="3" key="1">
    <citation type="journal article" date="2023" name="Mol. Plant Microbe Interact.">
        <title>Elucidating the Obligate Nature and Biological Capacity of an Invasive Fungal Corn Pathogen.</title>
        <authorList>
            <person name="MacCready J.S."/>
            <person name="Roggenkamp E.M."/>
            <person name="Gdanetz K."/>
            <person name="Chilvers M.I."/>
        </authorList>
    </citation>
    <scope>NUCLEOTIDE SEQUENCE</scope>
    <source>
        <strain evidence="3">PM02</strain>
    </source>
</reference>
<keyword evidence="2" id="KW-0812">Transmembrane</keyword>
<gene>
    <name evidence="3" type="ORF">P8C59_009043</name>
</gene>
<feature type="compositionally biased region" description="Gly residues" evidence="1">
    <location>
        <begin position="356"/>
        <end position="370"/>
    </location>
</feature>
<keyword evidence="4" id="KW-1185">Reference proteome</keyword>
<comment type="caution">
    <text evidence="3">The sequence shown here is derived from an EMBL/GenBank/DDBJ whole genome shotgun (WGS) entry which is preliminary data.</text>
</comment>
<dbReference type="Proteomes" id="UP001217918">
    <property type="component" value="Unassembled WGS sequence"/>
</dbReference>
<evidence type="ECO:0000313" key="4">
    <source>
        <dbReference type="Proteomes" id="UP001217918"/>
    </source>
</evidence>
<name>A0AAD9IBP0_9PEZI</name>
<organism evidence="3 4">
    <name type="scientific">Phyllachora maydis</name>
    <dbReference type="NCBI Taxonomy" id="1825666"/>
    <lineage>
        <taxon>Eukaryota</taxon>
        <taxon>Fungi</taxon>
        <taxon>Dikarya</taxon>
        <taxon>Ascomycota</taxon>
        <taxon>Pezizomycotina</taxon>
        <taxon>Sordariomycetes</taxon>
        <taxon>Sordariomycetidae</taxon>
        <taxon>Phyllachorales</taxon>
        <taxon>Phyllachoraceae</taxon>
        <taxon>Phyllachora</taxon>
    </lineage>
</organism>
<sequence>MLMSGVLGGKRPIWKPAGHPITTQAGNEILEGLDHVSKARRLSLGPIGSVVSEVDYVPCNNSVLGPAAPSMCCGLNRDGSSIAQTADTCMSNGLCQFQYTEADTKKVITQYWRDGCSSANWTACMPAGACDFVNNGNTQVTPCGATTNTTKWCCGDANSAATCCANWSENSSAFSLPVFFEGALAASASTASLPWSATTATATSPSLTANSSTGAAVATPPTVATNDTAASTTATDPVGHHSSSGPTVIGATLGALVSTGLAAGACFLVWRRRQQRGHAAATTKADTVLPDTVLPDTVLPDAAELGDNNPFHGELPTSAPDGAASGRGRPAVLAPRRATAELPTGAAKTELPADLGGSGGVGGGERAAVM</sequence>
<keyword evidence="2" id="KW-0472">Membrane</keyword>
<feature type="region of interest" description="Disordered" evidence="1">
    <location>
        <begin position="300"/>
        <end position="370"/>
    </location>
</feature>
<accession>A0AAD9IBP0</accession>
<evidence type="ECO:0000256" key="2">
    <source>
        <dbReference type="SAM" id="Phobius"/>
    </source>
</evidence>
<evidence type="ECO:0000256" key="1">
    <source>
        <dbReference type="SAM" id="MobiDB-lite"/>
    </source>
</evidence>
<dbReference type="EMBL" id="JAQQPM010000008">
    <property type="protein sequence ID" value="KAK2074871.1"/>
    <property type="molecule type" value="Genomic_DNA"/>
</dbReference>